<proteinExistence type="inferred from homology"/>
<comment type="caution">
    <text evidence="9">The sequence shown here is derived from an EMBL/GenBank/DDBJ whole genome shotgun (WGS) entry which is preliminary data.</text>
</comment>
<feature type="domain" description="VTT" evidence="8">
    <location>
        <begin position="34"/>
        <end position="159"/>
    </location>
</feature>
<feature type="transmembrane region" description="Helical" evidence="7">
    <location>
        <begin position="55"/>
        <end position="76"/>
    </location>
</feature>
<comment type="similarity">
    <text evidence="2">Belongs to the DedA family.</text>
</comment>
<organism evidence="9 10">
    <name type="scientific">Brevibacterium salitolerans</name>
    <dbReference type="NCBI Taxonomy" id="1403566"/>
    <lineage>
        <taxon>Bacteria</taxon>
        <taxon>Bacillati</taxon>
        <taxon>Actinomycetota</taxon>
        <taxon>Actinomycetes</taxon>
        <taxon>Micrococcales</taxon>
        <taxon>Brevibacteriaceae</taxon>
        <taxon>Brevibacterium</taxon>
    </lineage>
</organism>
<gene>
    <name evidence="9" type="ORF">GCM10009823_22600</name>
</gene>
<keyword evidence="10" id="KW-1185">Reference proteome</keyword>
<keyword evidence="6 7" id="KW-0472">Membrane</keyword>
<dbReference type="RefSeq" id="WP_344337315.1">
    <property type="nucleotide sequence ID" value="NZ_BAAAPZ010000008.1"/>
</dbReference>
<evidence type="ECO:0000259" key="8">
    <source>
        <dbReference type="Pfam" id="PF09335"/>
    </source>
</evidence>
<evidence type="ECO:0000256" key="2">
    <source>
        <dbReference type="ARBA" id="ARBA00010792"/>
    </source>
</evidence>
<dbReference type="Pfam" id="PF09335">
    <property type="entry name" value="VTT_dom"/>
    <property type="match status" value="1"/>
</dbReference>
<evidence type="ECO:0000256" key="3">
    <source>
        <dbReference type="ARBA" id="ARBA00022475"/>
    </source>
</evidence>
<evidence type="ECO:0000256" key="4">
    <source>
        <dbReference type="ARBA" id="ARBA00022692"/>
    </source>
</evidence>
<feature type="transmembrane region" description="Helical" evidence="7">
    <location>
        <begin position="16"/>
        <end position="43"/>
    </location>
</feature>
<comment type="subcellular location">
    <subcellularLocation>
        <location evidence="1">Cell membrane</location>
        <topology evidence="1">Multi-pass membrane protein</topology>
    </subcellularLocation>
</comment>
<keyword evidence="4 7" id="KW-0812">Transmembrane</keyword>
<protein>
    <submittedName>
        <fullName evidence="9">DedA family protein</fullName>
    </submittedName>
</protein>
<reference evidence="10" key="1">
    <citation type="journal article" date="2019" name="Int. J. Syst. Evol. Microbiol.">
        <title>The Global Catalogue of Microorganisms (GCM) 10K type strain sequencing project: providing services to taxonomists for standard genome sequencing and annotation.</title>
        <authorList>
            <consortium name="The Broad Institute Genomics Platform"/>
            <consortium name="The Broad Institute Genome Sequencing Center for Infectious Disease"/>
            <person name="Wu L."/>
            <person name="Ma J."/>
        </authorList>
    </citation>
    <scope>NUCLEOTIDE SEQUENCE [LARGE SCALE GENOMIC DNA]</scope>
    <source>
        <strain evidence="10">JCM 15900</strain>
    </source>
</reference>
<dbReference type="PANTHER" id="PTHR42709:SF6">
    <property type="entry name" value="UNDECAPRENYL PHOSPHATE TRANSPORTER A"/>
    <property type="match status" value="1"/>
</dbReference>
<accession>A0ABP5IGY0</accession>
<feature type="transmembrane region" description="Helical" evidence="7">
    <location>
        <begin position="142"/>
        <end position="161"/>
    </location>
</feature>
<sequence length="198" mass="21236">MHEIQDTVLNMVGSLWLYPVFALVIALSAAIPPVPSSALIVALGAVNAHTGSPHFLLLVAFATVGSVLGDHVVYLLGRHRDFRQWPVVGSPSNSRRLDALSARLAEGGILISIVARFIPLGRTLLALLAGGESMEPARWLRLTLIAGVVWTAYSAGFGWLSARWLPLPMWAAVGIAIGGSLLLSPLLSRLSDRLVHRR</sequence>
<name>A0ABP5IGY0_9MICO</name>
<dbReference type="PANTHER" id="PTHR42709">
    <property type="entry name" value="ALKALINE PHOSPHATASE LIKE PROTEIN"/>
    <property type="match status" value="1"/>
</dbReference>
<evidence type="ECO:0000313" key="9">
    <source>
        <dbReference type="EMBL" id="GAA2100306.1"/>
    </source>
</evidence>
<evidence type="ECO:0000256" key="1">
    <source>
        <dbReference type="ARBA" id="ARBA00004651"/>
    </source>
</evidence>
<evidence type="ECO:0000256" key="6">
    <source>
        <dbReference type="ARBA" id="ARBA00023136"/>
    </source>
</evidence>
<keyword evidence="5 7" id="KW-1133">Transmembrane helix</keyword>
<dbReference type="InterPro" id="IPR051311">
    <property type="entry name" value="DedA_domain"/>
</dbReference>
<dbReference type="InterPro" id="IPR032816">
    <property type="entry name" value="VTT_dom"/>
</dbReference>
<evidence type="ECO:0000256" key="5">
    <source>
        <dbReference type="ARBA" id="ARBA00022989"/>
    </source>
</evidence>
<dbReference type="EMBL" id="BAAAPZ010000008">
    <property type="protein sequence ID" value="GAA2100306.1"/>
    <property type="molecule type" value="Genomic_DNA"/>
</dbReference>
<dbReference type="Proteomes" id="UP001500984">
    <property type="component" value="Unassembled WGS sequence"/>
</dbReference>
<feature type="transmembrane region" description="Helical" evidence="7">
    <location>
        <begin position="167"/>
        <end position="188"/>
    </location>
</feature>
<evidence type="ECO:0000256" key="7">
    <source>
        <dbReference type="SAM" id="Phobius"/>
    </source>
</evidence>
<evidence type="ECO:0000313" key="10">
    <source>
        <dbReference type="Proteomes" id="UP001500984"/>
    </source>
</evidence>
<keyword evidence="3" id="KW-1003">Cell membrane</keyword>